<proteinExistence type="predicted"/>
<dbReference type="Pfam" id="PF00326">
    <property type="entry name" value="Peptidase_S9"/>
    <property type="match status" value="1"/>
</dbReference>
<dbReference type="Pfam" id="PF07676">
    <property type="entry name" value="PD40"/>
    <property type="match status" value="1"/>
</dbReference>
<keyword evidence="3" id="KW-0720">Serine protease</keyword>
<feature type="region of interest" description="Disordered" evidence="4">
    <location>
        <begin position="1"/>
        <end position="61"/>
    </location>
</feature>
<comment type="caution">
    <text evidence="6">The sequence shown here is derived from an EMBL/GenBank/DDBJ whole genome shotgun (WGS) entry which is preliminary data.</text>
</comment>
<evidence type="ECO:0000313" key="7">
    <source>
        <dbReference type="Proteomes" id="UP000824037"/>
    </source>
</evidence>
<reference evidence="6" key="2">
    <citation type="submission" date="2021-04" db="EMBL/GenBank/DDBJ databases">
        <authorList>
            <person name="Gilroy R."/>
        </authorList>
    </citation>
    <scope>NUCLEOTIDE SEQUENCE</scope>
    <source>
        <strain evidence="6">ChiGjej4B4-7305</strain>
    </source>
</reference>
<accession>A0A9D2J3J9</accession>
<dbReference type="AlphaFoldDB" id="A0A9D2J3J9"/>
<evidence type="ECO:0000256" key="4">
    <source>
        <dbReference type="SAM" id="MobiDB-lite"/>
    </source>
</evidence>
<dbReference type="GO" id="GO:0004252">
    <property type="term" value="F:serine-type endopeptidase activity"/>
    <property type="evidence" value="ECO:0007669"/>
    <property type="project" value="TreeGrafter"/>
</dbReference>
<dbReference type="EMBL" id="DXBY01000030">
    <property type="protein sequence ID" value="HIZ34434.1"/>
    <property type="molecule type" value="Genomic_DNA"/>
</dbReference>
<keyword evidence="1" id="KW-0732">Signal</keyword>
<dbReference type="Gene3D" id="2.120.10.30">
    <property type="entry name" value="TolB, C-terminal domain"/>
    <property type="match status" value="2"/>
</dbReference>
<gene>
    <name evidence="6" type="ORF">H9815_01550</name>
</gene>
<evidence type="ECO:0000256" key="2">
    <source>
        <dbReference type="ARBA" id="ARBA00022801"/>
    </source>
</evidence>
<keyword evidence="3" id="KW-0645">Protease</keyword>
<evidence type="ECO:0000256" key="3">
    <source>
        <dbReference type="ARBA" id="ARBA00022825"/>
    </source>
</evidence>
<sequence>MRGSSGPERRSRARSSPSARTDRRPPATRPSSTATAPSAAAGSVRGVPETTTTPSGPADFSDFTDIDAFLRLPRLTTVAAGPDGRAVAAIAESDEHGSKLISALWELDPAGEQPARRLTFSAKGESGPRFAPDGSLLFTSARPDPQGEDEETTAIWRLPATGEASLVATAPGGLTLAGVADDGTILATTTVLPGGTIETDAEARKARKDAGRSTIWHTGMPVRFWDHEVGDLSTRLVLIAPDGDLREVTSAVGTVELRNASADLSPDGRTVATTWTERVRGGETRTSLVLIEAATGERTTFLAAEEATQYSGPTFSRDGSRIAVIRSTTGSPTDTSYSFLEIHPVGGGAKVSVDVGDLTVSEYVWTEAGTLLVTGDLHSSGAILEVDPVTGQVATIADGGVYSSLSACGDQVLALRSDVGSPARPVRIESSSVSELLAPGAVDALPGTLEWVDTEVDGVAVGGWLCVPTGSSADAPAPVMLWIHGGPHGSYNAWSWRWCPWLAVARGYAVLLPDPAMSTGYGHAGLNRGWPRRPDVVYRECETLFDQELARAELDERRTAMLGASFGGFMANWIAGHTDRFDAIVTHAGLWALDQQHRTTDAAAGKMRVHGHEDENADWYRAYSPHHAAGEIRTPVLITHGNRDYRVPISEALRMWWDLVSGWDGEPDTMPHRFLQLTSENHWVLTPANARTWNETVLAFCDQHVCGGEPVPETLPW</sequence>
<dbReference type="InterPro" id="IPR001375">
    <property type="entry name" value="Peptidase_S9_cat"/>
</dbReference>
<reference evidence="6" key="1">
    <citation type="journal article" date="2021" name="PeerJ">
        <title>Extensive microbial diversity within the chicken gut microbiome revealed by metagenomics and culture.</title>
        <authorList>
            <person name="Gilroy R."/>
            <person name="Ravi A."/>
            <person name="Getino M."/>
            <person name="Pursley I."/>
            <person name="Horton D.L."/>
            <person name="Alikhan N.F."/>
            <person name="Baker D."/>
            <person name="Gharbi K."/>
            <person name="Hall N."/>
            <person name="Watson M."/>
            <person name="Adriaenssens E.M."/>
            <person name="Foster-Nyarko E."/>
            <person name="Jarju S."/>
            <person name="Secka A."/>
            <person name="Antonio M."/>
            <person name="Oren A."/>
            <person name="Chaudhuri R.R."/>
            <person name="La Ragione R."/>
            <person name="Hildebrand F."/>
            <person name="Pallen M.J."/>
        </authorList>
    </citation>
    <scope>NUCLEOTIDE SEQUENCE</scope>
    <source>
        <strain evidence="6">ChiGjej4B4-7305</strain>
    </source>
</reference>
<dbReference type="SUPFAM" id="SSF69304">
    <property type="entry name" value="Tricorn protease N-terminal domain"/>
    <property type="match status" value="1"/>
</dbReference>
<dbReference type="PANTHER" id="PTHR42776:SF13">
    <property type="entry name" value="DIPEPTIDYL-PEPTIDASE 5"/>
    <property type="match status" value="1"/>
</dbReference>
<feature type="domain" description="Peptidase S9 prolyl oligopeptidase catalytic" evidence="5">
    <location>
        <begin position="495"/>
        <end position="705"/>
    </location>
</feature>
<dbReference type="InterPro" id="IPR029058">
    <property type="entry name" value="AB_hydrolase_fold"/>
</dbReference>
<dbReference type="Proteomes" id="UP000824037">
    <property type="component" value="Unassembled WGS sequence"/>
</dbReference>
<dbReference type="SUPFAM" id="SSF53474">
    <property type="entry name" value="alpha/beta-Hydrolases"/>
    <property type="match status" value="1"/>
</dbReference>
<evidence type="ECO:0000256" key="1">
    <source>
        <dbReference type="ARBA" id="ARBA00022729"/>
    </source>
</evidence>
<organism evidence="6 7">
    <name type="scientific">Candidatus Ruania gallistercoris</name>
    <dbReference type="NCBI Taxonomy" id="2838746"/>
    <lineage>
        <taxon>Bacteria</taxon>
        <taxon>Bacillati</taxon>
        <taxon>Actinomycetota</taxon>
        <taxon>Actinomycetes</taxon>
        <taxon>Micrococcales</taxon>
        <taxon>Ruaniaceae</taxon>
        <taxon>Ruania</taxon>
    </lineage>
</organism>
<dbReference type="PANTHER" id="PTHR42776">
    <property type="entry name" value="SERINE PEPTIDASE S9 FAMILY MEMBER"/>
    <property type="match status" value="1"/>
</dbReference>
<dbReference type="InterPro" id="IPR011659">
    <property type="entry name" value="WD40"/>
</dbReference>
<evidence type="ECO:0000313" key="6">
    <source>
        <dbReference type="EMBL" id="HIZ34434.1"/>
    </source>
</evidence>
<protein>
    <submittedName>
        <fullName evidence="6">Alpha/beta fold hydrolase</fullName>
    </submittedName>
</protein>
<dbReference type="GO" id="GO:0006508">
    <property type="term" value="P:proteolysis"/>
    <property type="evidence" value="ECO:0007669"/>
    <property type="project" value="InterPro"/>
</dbReference>
<evidence type="ECO:0000259" key="5">
    <source>
        <dbReference type="Pfam" id="PF00326"/>
    </source>
</evidence>
<dbReference type="Gene3D" id="3.40.50.1820">
    <property type="entry name" value="alpha/beta hydrolase"/>
    <property type="match status" value="1"/>
</dbReference>
<dbReference type="InterPro" id="IPR011042">
    <property type="entry name" value="6-blade_b-propeller_TolB-like"/>
</dbReference>
<keyword evidence="2 6" id="KW-0378">Hydrolase</keyword>
<feature type="compositionally biased region" description="Low complexity" evidence="4">
    <location>
        <begin position="29"/>
        <end position="45"/>
    </location>
</feature>
<name>A0A9D2J3J9_9MICO</name>